<accession>L8H7S0</accession>
<feature type="compositionally biased region" description="Basic and acidic residues" evidence="6">
    <location>
        <begin position="1"/>
        <end position="16"/>
    </location>
</feature>
<keyword evidence="3 5" id="KW-0698">rRNA processing</keyword>
<name>L8H7S0_ACACF</name>
<keyword evidence="4 5" id="KW-0539">Nucleus</keyword>
<evidence type="ECO:0000313" key="7">
    <source>
        <dbReference type="EMBL" id="ELR21554.1"/>
    </source>
</evidence>
<dbReference type="Proteomes" id="UP000011083">
    <property type="component" value="Unassembled WGS sequence"/>
</dbReference>
<dbReference type="OMA" id="DQLFKAE"/>
<protein>
    <recommendedName>
        <fullName evidence="5">U3 small nucleolar RNA-associated protein 11</fullName>
        <shortName evidence="5">U3 snoRNA-associated protein 11</shortName>
    </recommendedName>
</protein>
<reference evidence="7 8" key="1">
    <citation type="journal article" date="2013" name="Genome Biol.">
        <title>Genome of Acanthamoeba castellanii highlights extensive lateral gene transfer and early evolution of tyrosine kinase signaling.</title>
        <authorList>
            <person name="Clarke M."/>
            <person name="Lohan A.J."/>
            <person name="Liu B."/>
            <person name="Lagkouvardos I."/>
            <person name="Roy S."/>
            <person name="Zafar N."/>
            <person name="Bertelli C."/>
            <person name="Schilde C."/>
            <person name="Kianianmomeni A."/>
            <person name="Burglin T.R."/>
            <person name="Frech C."/>
            <person name="Turcotte B."/>
            <person name="Kopec K.O."/>
            <person name="Synnott J.M."/>
            <person name="Choo C."/>
            <person name="Paponov I."/>
            <person name="Finkler A."/>
            <person name="Soon Heng Tan C."/>
            <person name="Hutchins A.P."/>
            <person name="Weinmeier T."/>
            <person name="Rattei T."/>
            <person name="Chu J.S."/>
            <person name="Gimenez G."/>
            <person name="Irimia M."/>
            <person name="Rigden D.J."/>
            <person name="Fitzpatrick D.A."/>
            <person name="Lorenzo-Morales J."/>
            <person name="Bateman A."/>
            <person name="Chiu C.H."/>
            <person name="Tang P."/>
            <person name="Hegemann P."/>
            <person name="Fromm H."/>
            <person name="Raoult D."/>
            <person name="Greub G."/>
            <person name="Miranda-Saavedra D."/>
            <person name="Chen N."/>
            <person name="Nash P."/>
            <person name="Ginger M.L."/>
            <person name="Horn M."/>
            <person name="Schaap P."/>
            <person name="Caler L."/>
            <person name="Loftus B."/>
        </authorList>
    </citation>
    <scope>NUCLEOTIDE SEQUENCE [LARGE SCALE GENOMIC DNA]</scope>
    <source>
        <strain evidence="7 8">Neff</strain>
    </source>
</reference>
<evidence type="ECO:0000256" key="6">
    <source>
        <dbReference type="SAM" id="MobiDB-lite"/>
    </source>
</evidence>
<keyword evidence="8" id="KW-1185">Reference proteome</keyword>
<comment type="subcellular location">
    <subcellularLocation>
        <location evidence="1 5">Nucleus</location>
        <location evidence="1 5">Nucleolus</location>
    </subcellularLocation>
</comment>
<dbReference type="RefSeq" id="XP_004346499.1">
    <property type="nucleotide sequence ID" value="XM_004346449.1"/>
</dbReference>
<dbReference type="GO" id="GO:0006364">
    <property type="term" value="P:rRNA processing"/>
    <property type="evidence" value="ECO:0007669"/>
    <property type="project" value="UniProtKB-UniRule"/>
</dbReference>
<proteinExistence type="inferred from homology"/>
<comment type="subunit">
    <text evidence="5">Component of the ribosomal small subunit (SSU) processome.</text>
</comment>
<dbReference type="STRING" id="1257118.L8H7S0"/>
<comment type="similarity">
    <text evidence="2 5">Belongs to the UTP11 family.</text>
</comment>
<dbReference type="GO" id="GO:0032040">
    <property type="term" value="C:small-subunit processome"/>
    <property type="evidence" value="ECO:0007669"/>
    <property type="project" value="UniProtKB-UniRule"/>
</dbReference>
<evidence type="ECO:0000256" key="4">
    <source>
        <dbReference type="ARBA" id="ARBA00023242"/>
    </source>
</evidence>
<evidence type="ECO:0000313" key="8">
    <source>
        <dbReference type="Proteomes" id="UP000011083"/>
    </source>
</evidence>
<dbReference type="GeneID" id="14922453"/>
<dbReference type="AlphaFoldDB" id="L8H7S0"/>
<feature type="region of interest" description="Disordered" evidence="6">
    <location>
        <begin position="1"/>
        <end position="20"/>
    </location>
</feature>
<evidence type="ECO:0000256" key="3">
    <source>
        <dbReference type="ARBA" id="ARBA00022552"/>
    </source>
</evidence>
<dbReference type="PIRSF" id="PIRSF015952">
    <property type="entry name" value="U3snoRNP11"/>
    <property type="match status" value="1"/>
</dbReference>
<dbReference type="PANTHER" id="PTHR12838">
    <property type="entry name" value="U3 SMALL NUCLEOLAR RNA-ASSOCIATED PROTEIN 11"/>
    <property type="match status" value="1"/>
</dbReference>
<dbReference type="InterPro" id="IPR007144">
    <property type="entry name" value="SSU_processome_Utp11"/>
</dbReference>
<organism evidence="7 8">
    <name type="scientific">Acanthamoeba castellanii (strain ATCC 30010 / Neff)</name>
    <dbReference type="NCBI Taxonomy" id="1257118"/>
    <lineage>
        <taxon>Eukaryota</taxon>
        <taxon>Amoebozoa</taxon>
        <taxon>Discosea</taxon>
        <taxon>Longamoebia</taxon>
        <taxon>Centramoebida</taxon>
        <taxon>Acanthamoebidae</taxon>
        <taxon>Acanthamoeba</taxon>
    </lineage>
</organism>
<dbReference type="KEGG" id="acan:ACA1_227010"/>
<dbReference type="PANTHER" id="PTHR12838:SF0">
    <property type="entry name" value="U3 SMALL NUCLEOLAR RNA-ASSOCIATED PROTEIN 11-RELATED"/>
    <property type="match status" value="1"/>
</dbReference>
<comment type="function">
    <text evidence="5">Involved in nucleolar processing of pre-18S ribosomal RNA.</text>
</comment>
<evidence type="ECO:0000256" key="1">
    <source>
        <dbReference type="ARBA" id="ARBA00004604"/>
    </source>
</evidence>
<gene>
    <name evidence="7" type="ORF">ACA1_227010</name>
</gene>
<sequence>MSFVKDLQRAHKERAQPRARQRYGLLEKKKDYKLRARDYKKKQAVLKNLRVKAANRNPDEFYFKMIKSKTVGGVHTRTRRGKRRTQTQMVNMKTQDMMYYVAARQTEKKALTFRPENYFNTLPELVDRRFNRPTLEQLQSEELFTTPVVAGQTAAIASSRKRQYSELKQRMQREKSLAQVVEKVSSKRQVMMSKGAGVKKMKVEDSKGNVKTLFKWKKVRSK</sequence>
<dbReference type="Pfam" id="PF03998">
    <property type="entry name" value="Utp11"/>
    <property type="match status" value="1"/>
</dbReference>
<evidence type="ECO:0000256" key="5">
    <source>
        <dbReference type="PIRNR" id="PIRNR015952"/>
    </source>
</evidence>
<dbReference type="EMBL" id="KB007901">
    <property type="protein sequence ID" value="ELR21554.1"/>
    <property type="molecule type" value="Genomic_DNA"/>
</dbReference>
<dbReference type="VEuPathDB" id="AmoebaDB:ACA1_227010"/>
<evidence type="ECO:0000256" key="2">
    <source>
        <dbReference type="ARBA" id="ARBA00008105"/>
    </source>
</evidence>
<dbReference type="OrthoDB" id="29058at2759"/>